<dbReference type="InterPro" id="IPR006631">
    <property type="entry name" value="DM4_12"/>
</dbReference>
<feature type="signal peptide" evidence="1">
    <location>
        <begin position="1"/>
        <end position="21"/>
    </location>
</feature>
<name>A0A9N9WTW5_9DIPT</name>
<protein>
    <submittedName>
        <fullName evidence="2">Uncharacterized protein</fullName>
    </submittedName>
</protein>
<dbReference type="Pfam" id="PF07841">
    <property type="entry name" value="DM4_12"/>
    <property type="match status" value="1"/>
</dbReference>
<dbReference type="OrthoDB" id="8186940at2759"/>
<dbReference type="PANTHER" id="PTHR21398">
    <property type="entry name" value="AGAP007094-PA"/>
    <property type="match status" value="1"/>
</dbReference>
<keyword evidence="1" id="KW-0732">Signal</keyword>
<dbReference type="PANTHER" id="PTHR21398:SF21">
    <property type="entry name" value="AGAP004005-PA"/>
    <property type="match status" value="1"/>
</dbReference>
<dbReference type="AlphaFoldDB" id="A0A9N9WTW5"/>
<sequence length="292" mass="34345">MSSNKFCHFFLLLSLIKIAQSGTPKYVYPPTSPTRHQLISGIGVPLNLQHESITYGWTMKAQYFLPETINQLHFQFFPDVWVANYTKDFLFDTVWQRFPNGRKRREVLYDPLTQQHYEKYEGIFKEISNMPLHDIETSEDDEFDDQFEEDIIDKKIMMLTNKYVSNDDPSTKEELGPDLSTSRWSMYDAFSTTLEKNGFNGRMCLLRAICEATWVKFSRNNLMGELFHIFFTPSTTSEPTNRPSDYDYIKAEAIGRDKKGDDETCKNVFYQCKQSILDIFTQNFDELLHFFN</sequence>
<accession>A0A9N9WTW5</accession>
<dbReference type="SMART" id="SM00718">
    <property type="entry name" value="DM4_12"/>
    <property type="match status" value="1"/>
</dbReference>
<proteinExistence type="predicted"/>
<dbReference type="Proteomes" id="UP001153620">
    <property type="component" value="Chromosome 2"/>
</dbReference>
<evidence type="ECO:0000313" key="2">
    <source>
        <dbReference type="EMBL" id="CAG9803950.1"/>
    </source>
</evidence>
<feature type="chain" id="PRO_5040128099" evidence="1">
    <location>
        <begin position="22"/>
        <end position="292"/>
    </location>
</feature>
<evidence type="ECO:0000256" key="1">
    <source>
        <dbReference type="SAM" id="SignalP"/>
    </source>
</evidence>
<reference evidence="2" key="1">
    <citation type="submission" date="2022-01" db="EMBL/GenBank/DDBJ databases">
        <authorList>
            <person name="King R."/>
        </authorList>
    </citation>
    <scope>NUCLEOTIDE SEQUENCE</scope>
</reference>
<keyword evidence="3" id="KW-1185">Reference proteome</keyword>
<evidence type="ECO:0000313" key="3">
    <source>
        <dbReference type="Proteomes" id="UP001153620"/>
    </source>
</evidence>
<gene>
    <name evidence="2" type="ORF">CHIRRI_LOCUS6845</name>
</gene>
<dbReference type="EMBL" id="OU895878">
    <property type="protein sequence ID" value="CAG9803950.1"/>
    <property type="molecule type" value="Genomic_DNA"/>
</dbReference>
<organism evidence="2 3">
    <name type="scientific">Chironomus riparius</name>
    <dbReference type="NCBI Taxonomy" id="315576"/>
    <lineage>
        <taxon>Eukaryota</taxon>
        <taxon>Metazoa</taxon>
        <taxon>Ecdysozoa</taxon>
        <taxon>Arthropoda</taxon>
        <taxon>Hexapoda</taxon>
        <taxon>Insecta</taxon>
        <taxon>Pterygota</taxon>
        <taxon>Neoptera</taxon>
        <taxon>Endopterygota</taxon>
        <taxon>Diptera</taxon>
        <taxon>Nematocera</taxon>
        <taxon>Chironomoidea</taxon>
        <taxon>Chironomidae</taxon>
        <taxon>Chironominae</taxon>
        <taxon>Chironomus</taxon>
    </lineage>
</organism>
<reference evidence="2" key="2">
    <citation type="submission" date="2022-10" db="EMBL/GenBank/DDBJ databases">
        <authorList>
            <consortium name="ENA_rothamsted_submissions"/>
            <consortium name="culmorum"/>
            <person name="King R."/>
        </authorList>
    </citation>
    <scope>NUCLEOTIDE SEQUENCE</scope>
</reference>